<dbReference type="RefSeq" id="WP_007469078.1">
    <property type="nucleotide sequence ID" value="NZ_KI391954.1"/>
</dbReference>
<evidence type="ECO:0000313" key="2">
    <source>
        <dbReference type="EMBL" id="EFV13663.1"/>
    </source>
</evidence>
<evidence type="ECO:0000313" key="3">
    <source>
        <dbReference type="Proteomes" id="UP000004816"/>
    </source>
</evidence>
<dbReference type="eggNOG" id="COG1403">
    <property type="taxonomic scope" value="Bacteria"/>
</dbReference>
<organism evidence="2 3">
    <name type="scientific">Segniliparus rugosus (strain ATCC BAA-974 / DSM 45345 / CCUG 50838 / CIP 108380 / JCM 13579 / CDC 945)</name>
    <dbReference type="NCBI Taxonomy" id="679197"/>
    <lineage>
        <taxon>Bacteria</taxon>
        <taxon>Bacillati</taxon>
        <taxon>Actinomycetota</taxon>
        <taxon>Actinomycetes</taxon>
        <taxon>Mycobacteriales</taxon>
        <taxon>Segniliparaceae</taxon>
        <taxon>Segniliparus</taxon>
    </lineage>
</organism>
<dbReference type="Gene3D" id="1.10.30.50">
    <property type="match status" value="1"/>
</dbReference>
<keyword evidence="3" id="KW-1185">Reference proteome</keyword>
<sequence length="442" mass="48798">MRDGLLDLDQEDTSSWSNARRLEHLRGLEELVRRAQSAGHAIINQMDEQGVCAGFGGVKLRDLLADRLSISLSDAAERIRAAKDLGATTLITGEVLPPRLREAAQAQSEGLIGVEHVRVLREFDNHVPARVDPEVKEQANRELAGFATRLRPDQFRPLSIRLLSCVDPDGSLEDERDRRRKSYIQLGIQGADKMSVLKGRIDPEARAYLEVVFAKLAAPGVLNPDQQEQTSTTEDENISFAEAEARDGRSLGQRQHDALKFLARRFTDGKTSVEEVQEALQKGVPMVVNATVTLQELHEAAGLAYTAGQTALPVRDLIRMAAKTIPYLTIFDQHREVPLYLGRSKRTASIGQRIALAAAEGGCSFPGCTAPPNYCEVHHVDQWATGGNTDIDKLTLACSAHHRLAGPGPRHWHTAKHRGATHWKPPAFAQYLRRTLHQTDNA</sequence>
<protein>
    <recommendedName>
        <fullName evidence="1">HNH nuclease domain-containing protein</fullName>
    </recommendedName>
</protein>
<dbReference type="Proteomes" id="UP000004816">
    <property type="component" value="Unassembled WGS sequence"/>
</dbReference>
<evidence type="ECO:0000259" key="1">
    <source>
        <dbReference type="SMART" id="SM00507"/>
    </source>
</evidence>
<dbReference type="Pfam" id="PF02720">
    <property type="entry name" value="DUF222"/>
    <property type="match status" value="1"/>
</dbReference>
<dbReference type="AlphaFoldDB" id="E5XPR5"/>
<dbReference type="SMART" id="SM00507">
    <property type="entry name" value="HNHc"/>
    <property type="match status" value="1"/>
</dbReference>
<dbReference type="EMBL" id="ACZI02000003">
    <property type="protein sequence ID" value="EFV13663.1"/>
    <property type="molecule type" value="Genomic_DNA"/>
</dbReference>
<dbReference type="STRING" id="679197.HMPREF9336_01487"/>
<dbReference type="InterPro" id="IPR003615">
    <property type="entry name" value="HNH_nuc"/>
</dbReference>
<dbReference type="InterPro" id="IPR003870">
    <property type="entry name" value="DUF222"/>
</dbReference>
<feature type="domain" description="HNH nuclease" evidence="1">
    <location>
        <begin position="351"/>
        <end position="403"/>
    </location>
</feature>
<reference evidence="2 3" key="1">
    <citation type="journal article" date="2011" name="Stand. Genomic Sci.">
        <title>High quality draft genome sequence of Segniliparus rugosus CDC 945(T)= (ATCC BAA-974(T)).</title>
        <authorList>
            <person name="Earl A.M."/>
            <person name="Desjardins C.A."/>
            <person name="Fitzgerald M.G."/>
            <person name="Arachchi H.M."/>
            <person name="Zeng Q."/>
            <person name="Mehta T."/>
            <person name="Griggs A."/>
            <person name="Birren B.W."/>
            <person name="Toney N.C."/>
            <person name="Carr J."/>
            <person name="Posey J."/>
            <person name="Butler W.R."/>
        </authorList>
    </citation>
    <scope>NUCLEOTIDE SEQUENCE [LARGE SCALE GENOMIC DNA]</scope>
    <source>
        <strain evidence="3">ATCC BAA-974 / DSM 45345 / CCUG 50838 / CIP 108380 / JCM 13579 / CDC 945</strain>
    </source>
</reference>
<name>E5XPR5_SEGRC</name>
<accession>E5XPR5</accession>
<proteinExistence type="predicted"/>
<dbReference type="OrthoDB" id="3513062at2"/>
<dbReference type="HOGENOM" id="CLU_022065_0_0_11"/>
<comment type="caution">
    <text evidence="2">The sequence shown here is derived from an EMBL/GenBank/DDBJ whole genome shotgun (WGS) entry which is preliminary data.</text>
</comment>
<dbReference type="CDD" id="cd00085">
    <property type="entry name" value="HNHc"/>
    <property type="match status" value="1"/>
</dbReference>
<gene>
    <name evidence="2" type="ORF">HMPREF9336_01487</name>
</gene>